<feature type="chain" id="PRO_5046593637" evidence="2">
    <location>
        <begin position="22"/>
        <end position="155"/>
    </location>
</feature>
<dbReference type="PROSITE" id="PS51257">
    <property type="entry name" value="PROKAR_LIPOPROTEIN"/>
    <property type="match status" value="1"/>
</dbReference>
<evidence type="ECO:0000256" key="2">
    <source>
        <dbReference type="SAM" id="SignalP"/>
    </source>
</evidence>
<keyword evidence="2" id="KW-0732">Signal</keyword>
<organism evidence="3 4">
    <name type="scientific">Dietzia cinnamea</name>
    <dbReference type="NCBI Taxonomy" id="321318"/>
    <lineage>
        <taxon>Bacteria</taxon>
        <taxon>Bacillati</taxon>
        <taxon>Actinomycetota</taxon>
        <taxon>Actinomycetes</taxon>
        <taxon>Mycobacteriales</taxon>
        <taxon>Dietziaceae</taxon>
        <taxon>Dietzia</taxon>
    </lineage>
</organism>
<dbReference type="RefSeq" id="WP_061229918.1">
    <property type="nucleotide sequence ID" value="NZ_JAFFGT010000045.1"/>
</dbReference>
<proteinExistence type="predicted"/>
<reference evidence="4" key="1">
    <citation type="submission" date="2024-07" db="EMBL/GenBank/DDBJ databases">
        <title>Pseudomonas strain that inhibits Aeromonas fish pathogens.</title>
        <authorList>
            <person name="Wildschutte H."/>
        </authorList>
    </citation>
    <scope>NUCLEOTIDE SEQUENCE [LARGE SCALE GENOMIC DNA]</scope>
    <source>
        <strain evidence="4">n60</strain>
    </source>
</reference>
<feature type="compositionally biased region" description="Pro residues" evidence="1">
    <location>
        <begin position="78"/>
        <end position="94"/>
    </location>
</feature>
<evidence type="ECO:0000256" key="1">
    <source>
        <dbReference type="SAM" id="MobiDB-lite"/>
    </source>
</evidence>
<dbReference type="Proteomes" id="UP001560293">
    <property type="component" value="Unassembled WGS sequence"/>
</dbReference>
<feature type="compositionally biased region" description="Polar residues" evidence="1">
    <location>
        <begin position="40"/>
        <end position="49"/>
    </location>
</feature>
<feature type="region of interest" description="Disordered" evidence="1">
    <location>
        <begin position="69"/>
        <end position="97"/>
    </location>
</feature>
<feature type="signal peptide" evidence="2">
    <location>
        <begin position="1"/>
        <end position="21"/>
    </location>
</feature>
<evidence type="ECO:0000313" key="3">
    <source>
        <dbReference type="EMBL" id="MEX6464311.1"/>
    </source>
</evidence>
<protein>
    <submittedName>
        <fullName evidence="3">Uncharacterized protein</fullName>
    </submittedName>
</protein>
<accession>A0ABV3YH71</accession>
<comment type="caution">
    <text evidence="3">The sequence shown here is derived from an EMBL/GenBank/DDBJ whole genome shotgun (WGS) entry which is preliminary data.</text>
</comment>
<evidence type="ECO:0000313" key="4">
    <source>
        <dbReference type="Proteomes" id="UP001560293"/>
    </source>
</evidence>
<name>A0ABV3YH71_9ACTN</name>
<keyword evidence="4" id="KW-1185">Reference proteome</keyword>
<dbReference type="EMBL" id="JBFTEZ010000002">
    <property type="protein sequence ID" value="MEX6464311.1"/>
    <property type="molecule type" value="Genomic_DNA"/>
</dbReference>
<sequence length="155" mass="15883">MRTRLVTTVGAGLAATGLLVACGSGSGDSLRPPPTPEATVESSVSSDAQQEPAAPESVIVCQPGMVDTASTADDVPAWPGPPPAEFELPAPTPAPRGCGMLTGPQARTVYEAALAHPAALLEEGHLESDDDLSDTSDALWGLDGMVVWIVVEPQW</sequence>
<gene>
    <name evidence="3" type="ORF">AB6N35_08085</name>
</gene>
<feature type="region of interest" description="Disordered" evidence="1">
    <location>
        <begin position="24"/>
        <end position="56"/>
    </location>
</feature>